<feature type="non-terminal residue" evidence="1">
    <location>
        <position position="1"/>
    </location>
</feature>
<name>S4PM36_9NEOP</name>
<reference evidence="1" key="2">
    <citation type="submission" date="2013-05" db="EMBL/GenBank/DDBJ databases">
        <authorList>
            <person name="Carter J.-M."/>
            <person name="Baker S.C."/>
            <person name="Pink R."/>
            <person name="Carter D.R.F."/>
            <person name="Collins A."/>
            <person name="Tomlin J."/>
            <person name="Gibbs M."/>
            <person name="Breuker C.J."/>
        </authorList>
    </citation>
    <scope>NUCLEOTIDE SEQUENCE</scope>
    <source>
        <tissue evidence="1">Ovary</tissue>
    </source>
</reference>
<accession>S4PM36</accession>
<dbReference type="AlphaFoldDB" id="S4PM36"/>
<protein>
    <submittedName>
        <fullName evidence="1">Uncharacterized protein</fullName>
    </submittedName>
</protein>
<evidence type="ECO:0000313" key="1">
    <source>
        <dbReference type="EMBL" id="JAA90998.1"/>
    </source>
</evidence>
<sequence>CVLFNLLVSKQVKQLLSNRKYYLEQKINSMENEKCWGNAVFAYAYRYIHFISGSRLFKCSTCFCNYYYRHKYS</sequence>
<organism evidence="1">
    <name type="scientific">Pararge aegeria</name>
    <name type="common">speckled wood butterfly</name>
    <dbReference type="NCBI Taxonomy" id="116150"/>
    <lineage>
        <taxon>Eukaryota</taxon>
        <taxon>Metazoa</taxon>
        <taxon>Ecdysozoa</taxon>
        <taxon>Arthropoda</taxon>
        <taxon>Hexapoda</taxon>
        <taxon>Insecta</taxon>
        <taxon>Pterygota</taxon>
        <taxon>Neoptera</taxon>
        <taxon>Endopterygota</taxon>
        <taxon>Lepidoptera</taxon>
        <taxon>Glossata</taxon>
        <taxon>Ditrysia</taxon>
        <taxon>Papilionoidea</taxon>
        <taxon>Nymphalidae</taxon>
        <taxon>Satyrinae</taxon>
        <taxon>Satyrini</taxon>
        <taxon>Parargina</taxon>
        <taxon>Pararge</taxon>
    </lineage>
</organism>
<reference evidence="1" key="1">
    <citation type="journal article" date="2013" name="BMC Genomics">
        <title>Unscrambling butterfly oogenesis.</title>
        <authorList>
            <person name="Carter J.M."/>
            <person name="Baker S.C."/>
            <person name="Pink R."/>
            <person name="Carter D.R."/>
            <person name="Collins A."/>
            <person name="Tomlin J."/>
            <person name="Gibbs M."/>
            <person name="Breuker C.J."/>
        </authorList>
    </citation>
    <scope>NUCLEOTIDE SEQUENCE</scope>
    <source>
        <tissue evidence="1">Ovary</tissue>
    </source>
</reference>
<proteinExistence type="predicted"/>
<dbReference type="EMBL" id="GAIX01001562">
    <property type="protein sequence ID" value="JAA90998.1"/>
    <property type="molecule type" value="Transcribed_RNA"/>
</dbReference>